<dbReference type="PANTHER" id="PTHR10543:SF89">
    <property type="entry name" value="CAROTENOID 9,10(9',10')-CLEAVAGE DIOXYGENASE 1"/>
    <property type="match status" value="1"/>
</dbReference>
<evidence type="ECO:0000256" key="8">
    <source>
        <dbReference type="SAM" id="Phobius"/>
    </source>
</evidence>
<name>I0YMZ4_COCSC</name>
<keyword evidence="10" id="KW-1185">Reference proteome</keyword>
<keyword evidence="2 7" id="KW-0479">Metal-binding</keyword>
<gene>
    <name evidence="9" type="ORF">COCSUDRAFT_38161</name>
</gene>
<keyword evidence="8" id="KW-1133">Transmembrane helix</keyword>
<dbReference type="GO" id="GO:0009570">
    <property type="term" value="C:chloroplast stroma"/>
    <property type="evidence" value="ECO:0007669"/>
    <property type="project" value="TreeGrafter"/>
</dbReference>
<comment type="similarity">
    <text evidence="1">Belongs to the carotenoid oxygenase family.</text>
</comment>
<keyword evidence="8" id="KW-0472">Membrane</keyword>
<evidence type="ECO:0000256" key="2">
    <source>
        <dbReference type="ARBA" id="ARBA00022723"/>
    </source>
</evidence>
<dbReference type="GO" id="GO:0016121">
    <property type="term" value="P:carotene catabolic process"/>
    <property type="evidence" value="ECO:0007669"/>
    <property type="project" value="TreeGrafter"/>
</dbReference>
<proteinExistence type="inferred from homology"/>
<evidence type="ECO:0000313" key="9">
    <source>
        <dbReference type="EMBL" id="EIE19763.1"/>
    </source>
</evidence>
<dbReference type="EC" id="1.14.99.n4" evidence="5"/>
<dbReference type="GO" id="GO:0010436">
    <property type="term" value="F:carotenoid dioxygenase activity"/>
    <property type="evidence" value="ECO:0007669"/>
    <property type="project" value="TreeGrafter"/>
</dbReference>
<dbReference type="KEGG" id="csl:COCSUDRAFT_38161"/>
<dbReference type="Proteomes" id="UP000007264">
    <property type="component" value="Unassembled WGS sequence"/>
</dbReference>
<keyword evidence="8" id="KW-0812">Transmembrane</keyword>
<evidence type="ECO:0000313" key="10">
    <source>
        <dbReference type="Proteomes" id="UP000007264"/>
    </source>
</evidence>
<dbReference type="eggNOG" id="KOG1285">
    <property type="taxonomic scope" value="Eukaryota"/>
</dbReference>
<accession>I0YMZ4</accession>
<evidence type="ECO:0000256" key="3">
    <source>
        <dbReference type="ARBA" id="ARBA00023002"/>
    </source>
</evidence>
<keyword evidence="3" id="KW-0560">Oxidoreductase</keyword>
<comment type="caution">
    <text evidence="9">The sequence shown here is derived from an EMBL/GenBank/DDBJ whole genome shotgun (WGS) entry which is preliminary data.</text>
</comment>
<comment type="cofactor">
    <cofactor evidence="7">
        <name>Fe(2+)</name>
        <dbReference type="ChEBI" id="CHEBI:29033"/>
    </cofactor>
    <text evidence="7">Binds 1 Fe(2+) ion per subunit.</text>
</comment>
<sequence length="537" mass="59604">MSLPLLLQAIALNAFIVLIVWIKRAYFLYVVERCVNVLQGQSARRRKNKFLADNFAPVSAETDQQNLKVVGKLPKALDGVYARIGPNPVLPISGDYHWFDGDGMVHACRIKDGKAAYSNRLVQTNRLKRERKLGFPVYQRFGDMRGLWGVFHAGLSQLRLKLGVTPPSEGIGTANTALVYHANKLLALHEGDLPYALRILCNGIVDTLGRLTFGGKVNHPFTAHPKVDPITGELFFIGYQIDKQPAGVHYAGLDKDGKLQFDVRVDLQEGVMMHDMAITQDYAIVLDVPLVFRPEVMVTKNRLPLVYDKSRPARFGVMPKRPKSGKEVVWFELPAVMIFHVANAWQESKDVIKLFACCFEDFDLDLSEDNLPDSFQPRMREMTFNLATGEATTRQLADVICEFPRVPEHLTGLRTRYTYASCMDGAAMAGKFQGIAKLDMGATNGGAVAGRLSHGKGRWGGEAVFVSAGGPSAAEDDGYLMTYVHDETSNKSELVVYDARTMSDAPVARVQLPQRVPYGFHGMHVSEAQFQQQVVAL</sequence>
<feature type="binding site" evidence="7">
    <location>
        <position position="340"/>
    </location>
    <ligand>
        <name>Fe cation</name>
        <dbReference type="ChEBI" id="CHEBI:24875"/>
        <note>catalytic</note>
    </ligand>
</feature>
<dbReference type="PANTHER" id="PTHR10543">
    <property type="entry name" value="BETA-CAROTENE DIOXYGENASE"/>
    <property type="match status" value="1"/>
</dbReference>
<evidence type="ECO:0000256" key="5">
    <source>
        <dbReference type="ARBA" id="ARBA00039084"/>
    </source>
</evidence>
<evidence type="ECO:0000256" key="6">
    <source>
        <dbReference type="ARBA" id="ARBA00048709"/>
    </source>
</evidence>
<dbReference type="AlphaFoldDB" id="I0YMZ4"/>
<organism evidence="9 10">
    <name type="scientific">Coccomyxa subellipsoidea (strain C-169)</name>
    <name type="common">Green microalga</name>
    <dbReference type="NCBI Taxonomy" id="574566"/>
    <lineage>
        <taxon>Eukaryota</taxon>
        <taxon>Viridiplantae</taxon>
        <taxon>Chlorophyta</taxon>
        <taxon>core chlorophytes</taxon>
        <taxon>Trebouxiophyceae</taxon>
        <taxon>Trebouxiophyceae incertae sedis</taxon>
        <taxon>Coccomyxaceae</taxon>
        <taxon>Coccomyxa</taxon>
        <taxon>Coccomyxa subellipsoidea</taxon>
    </lineage>
</organism>
<dbReference type="STRING" id="574566.I0YMZ4"/>
<feature type="binding site" evidence="7">
    <location>
        <position position="224"/>
    </location>
    <ligand>
        <name>Fe cation</name>
        <dbReference type="ChEBI" id="CHEBI:24875"/>
        <note>catalytic</note>
    </ligand>
</feature>
<dbReference type="GeneID" id="17037735"/>
<dbReference type="Pfam" id="PF03055">
    <property type="entry name" value="RPE65"/>
    <property type="match status" value="1"/>
</dbReference>
<comment type="catalytic activity">
    <reaction evidence="6">
        <text>all-trans-zeaxanthin + 2 O2 = 4,9-dimethyldodeca-2,4,6,8,10-pentaenedial + 2 (3R)-hydroxy-beta-ionone</text>
        <dbReference type="Rhea" id="RHEA:26393"/>
        <dbReference type="ChEBI" id="CHEBI:15379"/>
        <dbReference type="ChEBI" id="CHEBI:27547"/>
        <dbReference type="ChEBI" id="CHEBI:53171"/>
        <dbReference type="ChEBI" id="CHEBI:53173"/>
        <dbReference type="EC" id="1.14.99.n4"/>
    </reaction>
</comment>
<dbReference type="OrthoDB" id="1069523at2759"/>
<dbReference type="GO" id="GO:0046872">
    <property type="term" value="F:metal ion binding"/>
    <property type="evidence" value="ECO:0007669"/>
    <property type="project" value="UniProtKB-KW"/>
</dbReference>
<dbReference type="EMBL" id="AGSI01000018">
    <property type="protein sequence ID" value="EIE19763.1"/>
    <property type="molecule type" value="Genomic_DNA"/>
</dbReference>
<feature type="binding site" evidence="7">
    <location>
        <position position="521"/>
    </location>
    <ligand>
        <name>Fe cation</name>
        <dbReference type="ChEBI" id="CHEBI:24875"/>
        <note>catalytic</note>
    </ligand>
</feature>
<dbReference type="RefSeq" id="XP_005644307.1">
    <property type="nucleotide sequence ID" value="XM_005644250.1"/>
</dbReference>
<reference evidence="9 10" key="1">
    <citation type="journal article" date="2012" name="Genome Biol.">
        <title>The genome of the polar eukaryotic microalga coccomyxa subellipsoidea reveals traits of cold adaptation.</title>
        <authorList>
            <person name="Blanc G."/>
            <person name="Agarkova I."/>
            <person name="Grimwood J."/>
            <person name="Kuo A."/>
            <person name="Brueggeman A."/>
            <person name="Dunigan D."/>
            <person name="Gurnon J."/>
            <person name="Ladunga I."/>
            <person name="Lindquist E."/>
            <person name="Lucas S."/>
            <person name="Pangilinan J."/>
            <person name="Proschold T."/>
            <person name="Salamov A."/>
            <person name="Schmutz J."/>
            <person name="Weeks D."/>
            <person name="Yamada T."/>
            <person name="Claverie J.M."/>
            <person name="Grigoriev I."/>
            <person name="Van Etten J."/>
            <person name="Lomsadze A."/>
            <person name="Borodovsky M."/>
        </authorList>
    </citation>
    <scope>NUCLEOTIDE SEQUENCE [LARGE SCALE GENOMIC DNA]</scope>
    <source>
        <strain evidence="9 10">C-169</strain>
    </source>
</reference>
<dbReference type="InterPro" id="IPR004294">
    <property type="entry name" value="Carotenoid_Oase"/>
</dbReference>
<keyword evidence="4 7" id="KW-0408">Iron</keyword>
<evidence type="ECO:0000256" key="1">
    <source>
        <dbReference type="ARBA" id="ARBA00006787"/>
    </source>
</evidence>
<feature type="transmembrane region" description="Helical" evidence="8">
    <location>
        <begin position="6"/>
        <end position="23"/>
    </location>
</feature>
<evidence type="ECO:0000256" key="4">
    <source>
        <dbReference type="ARBA" id="ARBA00023004"/>
    </source>
</evidence>
<evidence type="ECO:0000256" key="7">
    <source>
        <dbReference type="PIRSR" id="PIRSR604294-1"/>
    </source>
</evidence>
<feature type="binding site" evidence="7">
    <location>
        <position position="274"/>
    </location>
    <ligand>
        <name>Fe cation</name>
        <dbReference type="ChEBI" id="CHEBI:24875"/>
        <note>catalytic</note>
    </ligand>
</feature>
<protein>
    <recommendedName>
        <fullName evidence="5">carotenoid 9,10-dioxygenase</fullName>
        <ecNumber evidence="5">1.14.99.n4</ecNumber>
    </recommendedName>
</protein>